<keyword evidence="4 6" id="KW-1133">Transmembrane helix</keyword>
<comment type="similarity">
    <text evidence="6">Belongs to the TVP38/TMEM64 family.</text>
</comment>
<dbReference type="EMBL" id="JMTB01000038">
    <property type="protein sequence ID" value="KFC09619.1"/>
    <property type="molecule type" value="Genomic_DNA"/>
</dbReference>
<keyword evidence="2 6" id="KW-1003">Cell membrane</keyword>
<sequence>MNRRKVLLLVVLLACIAAGIALMPRSLLSLNALQHSHAALAEGLSRHPLAGVALYFLLYVLVSALSIPGAALLTLLGGSLFPFWLALIVVSFASTAGATLAMLASRYLLADGVTQRFPGQMNTINAGMARDGAFYLFALRLMPLFPFFLVNLLTGVTRIGVARYWWVSQLGMLPATVVYVNAGRQLGQLNTLQDILSPAMLLAFALIGLLPLISRKLMARFIQQ</sequence>
<evidence type="ECO:0000256" key="3">
    <source>
        <dbReference type="ARBA" id="ARBA00022692"/>
    </source>
</evidence>
<dbReference type="Pfam" id="PF09335">
    <property type="entry name" value="VTT_dom"/>
    <property type="match status" value="1"/>
</dbReference>
<dbReference type="PANTHER" id="PTHR12677:SF59">
    <property type="entry name" value="GOLGI APPARATUS MEMBRANE PROTEIN TVP38-RELATED"/>
    <property type="match status" value="1"/>
</dbReference>
<evidence type="ECO:0000313" key="9">
    <source>
        <dbReference type="Proteomes" id="UP000028630"/>
    </source>
</evidence>
<dbReference type="Proteomes" id="UP000028630">
    <property type="component" value="Unassembled WGS sequence"/>
</dbReference>
<dbReference type="PANTHER" id="PTHR12677">
    <property type="entry name" value="GOLGI APPARATUS MEMBRANE PROTEIN TVP38-RELATED"/>
    <property type="match status" value="1"/>
</dbReference>
<feature type="transmembrane region" description="Helical" evidence="6">
    <location>
        <begin position="83"/>
        <end position="104"/>
    </location>
</feature>
<feature type="domain" description="VTT" evidence="7">
    <location>
        <begin position="67"/>
        <end position="184"/>
    </location>
</feature>
<dbReference type="AlphaFoldDB" id="A0A085AHC4"/>
<comment type="caution">
    <text evidence="8">The sequence shown here is derived from an EMBL/GenBank/DDBJ whole genome shotgun (WGS) entry which is preliminary data.</text>
</comment>
<feature type="transmembrane region" description="Helical" evidence="6">
    <location>
        <begin position="164"/>
        <end position="183"/>
    </location>
</feature>
<evidence type="ECO:0000256" key="6">
    <source>
        <dbReference type="RuleBase" id="RU366058"/>
    </source>
</evidence>
<feature type="transmembrane region" description="Helical" evidence="6">
    <location>
        <begin position="133"/>
        <end position="152"/>
    </location>
</feature>
<accession>A0A085AHC4</accession>
<evidence type="ECO:0000256" key="4">
    <source>
        <dbReference type="ARBA" id="ARBA00022989"/>
    </source>
</evidence>
<evidence type="ECO:0000313" key="8">
    <source>
        <dbReference type="EMBL" id="KFC09619.1"/>
    </source>
</evidence>
<evidence type="ECO:0000256" key="2">
    <source>
        <dbReference type="ARBA" id="ARBA00022475"/>
    </source>
</evidence>
<dbReference type="GO" id="GO:0005886">
    <property type="term" value="C:plasma membrane"/>
    <property type="evidence" value="ECO:0007669"/>
    <property type="project" value="UniProtKB-SubCell"/>
</dbReference>
<name>A0A085AHC4_9ENTR</name>
<gene>
    <name evidence="8" type="ORF">GTGU_00804</name>
</gene>
<dbReference type="InterPro" id="IPR015414">
    <property type="entry name" value="TMEM64"/>
</dbReference>
<organism evidence="8 9">
    <name type="scientific">Trabulsiella guamensis ATCC 49490</name>
    <dbReference type="NCBI Taxonomy" id="1005994"/>
    <lineage>
        <taxon>Bacteria</taxon>
        <taxon>Pseudomonadati</taxon>
        <taxon>Pseudomonadota</taxon>
        <taxon>Gammaproteobacteria</taxon>
        <taxon>Enterobacterales</taxon>
        <taxon>Enterobacteriaceae</taxon>
        <taxon>Trabulsiella</taxon>
    </lineage>
</organism>
<keyword evidence="5 6" id="KW-0472">Membrane</keyword>
<evidence type="ECO:0000256" key="5">
    <source>
        <dbReference type="ARBA" id="ARBA00023136"/>
    </source>
</evidence>
<evidence type="ECO:0000259" key="7">
    <source>
        <dbReference type="Pfam" id="PF09335"/>
    </source>
</evidence>
<reference evidence="9" key="1">
    <citation type="submission" date="2014-05" db="EMBL/GenBank/DDBJ databases">
        <title>ATOL: Assembling a taxonomically balanced genome-scale reconstruction of the evolutionary history of the Enterobacteriaceae.</title>
        <authorList>
            <person name="Plunkett G. III"/>
            <person name="Neeno-Eckwall E.C."/>
            <person name="Glasner J.D."/>
            <person name="Perna N.T."/>
        </authorList>
    </citation>
    <scope>NUCLEOTIDE SEQUENCE [LARGE SCALE GENOMIC DNA]</scope>
    <source>
        <strain evidence="9">ATCC 49490</strain>
    </source>
</reference>
<protein>
    <recommendedName>
        <fullName evidence="6">TVP38/TMEM64 family membrane protein</fullName>
    </recommendedName>
</protein>
<feature type="transmembrane region" description="Helical" evidence="6">
    <location>
        <begin position="195"/>
        <end position="213"/>
    </location>
</feature>
<dbReference type="InterPro" id="IPR032816">
    <property type="entry name" value="VTT_dom"/>
</dbReference>
<feature type="transmembrane region" description="Helical" evidence="6">
    <location>
        <begin position="53"/>
        <end position="76"/>
    </location>
</feature>
<comment type="subcellular location">
    <subcellularLocation>
        <location evidence="1 6">Cell membrane</location>
        <topology evidence="1 6">Multi-pass membrane protein</topology>
    </subcellularLocation>
</comment>
<proteinExistence type="inferred from homology"/>
<keyword evidence="3 6" id="KW-0812">Transmembrane</keyword>
<dbReference type="RefSeq" id="WP_038154382.1">
    <property type="nucleotide sequence ID" value="NZ_JMTB01000038.1"/>
</dbReference>
<evidence type="ECO:0000256" key="1">
    <source>
        <dbReference type="ARBA" id="ARBA00004651"/>
    </source>
</evidence>
<dbReference type="eggNOG" id="COG0398">
    <property type="taxonomic scope" value="Bacteria"/>
</dbReference>
<keyword evidence="9" id="KW-1185">Reference proteome</keyword>